<comment type="caution">
    <text evidence="5">The sequence shown here is derived from an EMBL/GenBank/DDBJ whole genome shotgun (WGS) entry which is preliminary data.</text>
</comment>
<dbReference type="InterPro" id="IPR008628">
    <property type="entry name" value="GPP34-like"/>
</dbReference>
<dbReference type="Proteomes" id="UP001203761">
    <property type="component" value="Unassembled WGS sequence"/>
</dbReference>
<dbReference type="Gene3D" id="1.10.3630.10">
    <property type="entry name" value="yeast vps74-n-term truncation variant domain like"/>
    <property type="match status" value="1"/>
</dbReference>
<organism evidence="5 6">
    <name type="scientific">Brachybacterium equifaecis</name>
    <dbReference type="NCBI Taxonomy" id="2910770"/>
    <lineage>
        <taxon>Bacteria</taxon>
        <taxon>Bacillati</taxon>
        <taxon>Actinomycetota</taxon>
        <taxon>Actinomycetes</taxon>
        <taxon>Micrococcales</taxon>
        <taxon>Dermabacteraceae</taxon>
        <taxon>Brachybacterium</taxon>
    </lineage>
</organism>
<proteinExistence type="predicted"/>
<gene>
    <name evidence="5" type="ORF">Bequi_12480</name>
</gene>
<evidence type="ECO:0000313" key="5">
    <source>
        <dbReference type="EMBL" id="MCL6424184.1"/>
    </source>
</evidence>
<dbReference type="InterPro" id="IPR038261">
    <property type="entry name" value="GPP34-like_sf"/>
</dbReference>
<dbReference type="EMBL" id="JAKNCJ010000009">
    <property type="protein sequence ID" value="MCL6424184.1"/>
    <property type="molecule type" value="Genomic_DNA"/>
</dbReference>
<keyword evidence="4" id="KW-0472">Membrane</keyword>
<accession>A0ABT0R2M0</accession>
<name>A0ABT0R2M0_9MICO</name>
<evidence type="ECO:0000313" key="6">
    <source>
        <dbReference type="Proteomes" id="UP001203761"/>
    </source>
</evidence>
<dbReference type="RefSeq" id="WP_249738265.1">
    <property type="nucleotide sequence ID" value="NZ_JAKNCJ010000009.1"/>
</dbReference>
<comment type="subcellular location">
    <subcellularLocation>
        <location evidence="1">Golgi apparatus membrane</location>
        <topology evidence="1">Peripheral membrane protein</topology>
        <orientation evidence="1">Cytoplasmic side</orientation>
    </subcellularLocation>
</comment>
<dbReference type="Pfam" id="PF05719">
    <property type="entry name" value="GPP34"/>
    <property type="match status" value="1"/>
</dbReference>
<evidence type="ECO:0000256" key="4">
    <source>
        <dbReference type="ARBA" id="ARBA00023136"/>
    </source>
</evidence>
<sequence length="226" mass="24406">MTNRAPLTAEIFLLLTDDRGKSAASDTRTHAIAAAAIADLALRGRIAFSEEKNPRIEILDSAPTGIPELDQALAALAEMPRKRIDAIVQNRRMNLVEATAGPLIDSGAIERKDGLFSASFPERDGALEDALRAHLADIVTGRAQPDERDVVLLQFLRSADIAHAILKDDVPELSRRELDRRITELAAESPAARALGKIGEDLEAVLLTMFVINPSATNAALLMSRS</sequence>
<protein>
    <submittedName>
        <fullName evidence="5">GPP34 family phosphoprotein</fullName>
    </submittedName>
</protein>
<keyword evidence="2" id="KW-0333">Golgi apparatus</keyword>
<keyword evidence="3" id="KW-0446">Lipid-binding</keyword>
<evidence type="ECO:0000256" key="1">
    <source>
        <dbReference type="ARBA" id="ARBA00004255"/>
    </source>
</evidence>
<evidence type="ECO:0000256" key="2">
    <source>
        <dbReference type="ARBA" id="ARBA00023034"/>
    </source>
</evidence>
<evidence type="ECO:0000256" key="3">
    <source>
        <dbReference type="ARBA" id="ARBA00023121"/>
    </source>
</evidence>
<keyword evidence="6" id="KW-1185">Reference proteome</keyword>
<reference evidence="5" key="1">
    <citation type="submission" date="2022-02" db="EMBL/GenBank/DDBJ databases">
        <authorList>
            <person name="Lee M."/>
            <person name="Kim S.-J."/>
            <person name="Jung M.-Y."/>
        </authorList>
    </citation>
    <scope>NUCLEOTIDE SEQUENCE</scope>
    <source>
        <strain evidence="5">JHP9</strain>
    </source>
</reference>